<evidence type="ECO:0000313" key="3">
    <source>
        <dbReference type="Proteomes" id="UP000587586"/>
    </source>
</evidence>
<comment type="caution">
    <text evidence="2">The sequence shown here is derived from an EMBL/GenBank/DDBJ whole genome shotgun (WGS) entry which is preliminary data.</text>
</comment>
<accession>A0A6V8N3U5</accession>
<sequence length="411" mass="40389">MKPLRAGLTLLCLAALGLATPSGRAFANTAANTQIVNSAKLTYAGGSAAATVVVSVALVPSTPNVSITYGNAAYTGPNSPAIGTSVTITATANGPASYTVTPTVGATSNVAAASPASVNAPTPSVTVGATVTTGTSGTTFVTVPAGIASGSGSAVNGIGSSSTIIFTVNGTSYTRQVTGTTDNGNGTFTISWSTPLPAADVPQAGVLVAEQKSVPVNVLPGTVLAPGTNITVMVSATVSTSGAGDKVVTTATPNTWTTPSPNVSLVKYVRNVTTGVAGTGVYSATINTRTSNYYTAGVTGKPGDVLEYLIVASNTGSTDLNSSAISDLIPTAYVNLVTAPGPYGGNEVFYIDPTNTGVSISAAAVGANQASWVPASNPNLVVNVGTGASNTATGTIPANKSVTIAYQVTIK</sequence>
<organism evidence="2 3">
    <name type="scientific">Geomonas limicola</name>
    <dbReference type="NCBI Taxonomy" id="2740186"/>
    <lineage>
        <taxon>Bacteria</taxon>
        <taxon>Pseudomonadati</taxon>
        <taxon>Thermodesulfobacteriota</taxon>
        <taxon>Desulfuromonadia</taxon>
        <taxon>Geobacterales</taxon>
        <taxon>Geobacteraceae</taxon>
        <taxon>Geomonas</taxon>
    </lineage>
</organism>
<gene>
    <name evidence="2" type="ORF">GMLC_07910</name>
</gene>
<evidence type="ECO:0000313" key="2">
    <source>
        <dbReference type="EMBL" id="GFO67212.1"/>
    </source>
</evidence>
<proteinExistence type="predicted"/>
<keyword evidence="1" id="KW-0732">Signal</keyword>
<reference evidence="3" key="1">
    <citation type="submission" date="2020-06" db="EMBL/GenBank/DDBJ databases">
        <title>Draft genomic sequecing of Geomonas sp. Red745.</title>
        <authorList>
            <person name="Itoh H."/>
            <person name="Xu Z.X."/>
            <person name="Ushijima N."/>
            <person name="Masuda Y."/>
            <person name="Shiratori Y."/>
            <person name="Senoo K."/>
        </authorList>
    </citation>
    <scope>NUCLEOTIDE SEQUENCE [LARGE SCALE GENOMIC DNA]</scope>
    <source>
        <strain evidence="3">Red745</strain>
    </source>
</reference>
<dbReference type="AlphaFoldDB" id="A0A6V8N3U5"/>
<dbReference type="RefSeq" id="WP_183359767.1">
    <property type="nucleotide sequence ID" value="NZ_BLXZ01000002.1"/>
</dbReference>
<name>A0A6V8N3U5_9BACT</name>
<protein>
    <recommendedName>
        <fullName evidence="4">DUF11 domain-containing protein</fullName>
    </recommendedName>
</protein>
<evidence type="ECO:0000256" key="1">
    <source>
        <dbReference type="SAM" id="SignalP"/>
    </source>
</evidence>
<feature type="chain" id="PRO_5027905263" description="DUF11 domain-containing protein" evidence="1">
    <location>
        <begin position="28"/>
        <end position="411"/>
    </location>
</feature>
<dbReference type="Proteomes" id="UP000587586">
    <property type="component" value="Unassembled WGS sequence"/>
</dbReference>
<dbReference type="EMBL" id="BLXZ01000002">
    <property type="protein sequence ID" value="GFO67212.1"/>
    <property type="molecule type" value="Genomic_DNA"/>
</dbReference>
<evidence type="ECO:0008006" key="4">
    <source>
        <dbReference type="Google" id="ProtNLM"/>
    </source>
</evidence>
<feature type="signal peptide" evidence="1">
    <location>
        <begin position="1"/>
        <end position="27"/>
    </location>
</feature>
<keyword evidence="3" id="KW-1185">Reference proteome</keyword>